<dbReference type="PANTHER" id="PTHR43139">
    <property type="entry name" value="SI:DKEY-122A22.2"/>
    <property type="match status" value="1"/>
</dbReference>
<protein>
    <submittedName>
        <fullName evidence="2">Hydrolase, alpha/beta fold family protein</fullName>
    </submittedName>
</protein>
<dbReference type="InterPro" id="IPR029058">
    <property type="entry name" value="AB_hydrolase_fold"/>
</dbReference>
<dbReference type="GO" id="GO:0016787">
    <property type="term" value="F:hydrolase activity"/>
    <property type="evidence" value="ECO:0007669"/>
    <property type="project" value="UniProtKB-ARBA"/>
</dbReference>
<evidence type="ECO:0000313" key="3">
    <source>
        <dbReference type="Proteomes" id="UP000011115"/>
    </source>
</evidence>
<feature type="domain" description="AB hydrolase-1" evidence="1">
    <location>
        <begin position="259"/>
        <end position="356"/>
    </location>
</feature>
<dbReference type="SUPFAM" id="SSF53474">
    <property type="entry name" value="alpha/beta-Hydrolases"/>
    <property type="match status" value="2"/>
</dbReference>
<dbReference type="PANTHER" id="PTHR43139:SF22">
    <property type="entry name" value="AB HYDROLASE-1 DOMAIN-CONTAINING PROTEIN"/>
    <property type="match status" value="1"/>
</dbReference>
<evidence type="ECO:0000259" key="1">
    <source>
        <dbReference type="Pfam" id="PF00561"/>
    </source>
</evidence>
<dbReference type="STRING" id="4113.M0ZJC5"/>
<dbReference type="OrthoDB" id="6431331at2759"/>
<dbReference type="HOGENOM" id="CLU_615953_0_0_1"/>
<organism evidence="2 3">
    <name type="scientific">Solanum tuberosum</name>
    <name type="common">Potato</name>
    <dbReference type="NCBI Taxonomy" id="4113"/>
    <lineage>
        <taxon>Eukaryota</taxon>
        <taxon>Viridiplantae</taxon>
        <taxon>Streptophyta</taxon>
        <taxon>Embryophyta</taxon>
        <taxon>Tracheophyta</taxon>
        <taxon>Spermatophyta</taxon>
        <taxon>Magnoliopsida</taxon>
        <taxon>eudicotyledons</taxon>
        <taxon>Gunneridae</taxon>
        <taxon>Pentapetalae</taxon>
        <taxon>asterids</taxon>
        <taxon>lamiids</taxon>
        <taxon>Solanales</taxon>
        <taxon>Solanaceae</taxon>
        <taxon>Solanoideae</taxon>
        <taxon>Solaneae</taxon>
        <taxon>Solanum</taxon>
    </lineage>
</organism>
<evidence type="ECO:0000313" key="2">
    <source>
        <dbReference type="EnsemblPlants" id="PGSC0003DMT400001928"/>
    </source>
</evidence>
<reference evidence="3" key="1">
    <citation type="journal article" date="2011" name="Nature">
        <title>Genome sequence and analysis of the tuber crop potato.</title>
        <authorList>
            <consortium name="The Potato Genome Sequencing Consortium"/>
        </authorList>
    </citation>
    <scope>NUCLEOTIDE SEQUENCE [LARGE SCALE GENOMIC DNA]</scope>
    <source>
        <strain evidence="3">cv. DM1-3 516 R44</strain>
    </source>
</reference>
<feature type="domain" description="AB hydrolase-1" evidence="1">
    <location>
        <begin position="54"/>
        <end position="169"/>
    </location>
</feature>
<dbReference type="Proteomes" id="UP000011115">
    <property type="component" value="Unassembled WGS sequence"/>
</dbReference>
<gene>
    <name evidence="2" type="primary">LOC102589861</name>
</gene>
<proteinExistence type="predicted"/>
<name>M0ZJC5_SOLTU</name>
<dbReference type="InterPro" id="IPR052370">
    <property type="entry name" value="Meta-cleavage_hydrolase"/>
</dbReference>
<dbReference type="PRINTS" id="PR00111">
    <property type="entry name" value="ABHYDROLASE"/>
</dbReference>
<dbReference type="Gene3D" id="3.40.50.1820">
    <property type="entry name" value="alpha/beta hydrolase"/>
    <property type="match status" value="2"/>
</dbReference>
<sequence length="445" mass="50140">MGNIFVILKPIIHVVMKAAGMTSQLVEIEPGTTMHFWVPTESIHPNNKLTNKSPVLFVQGFIANGIVTWLFQVLSLCSNFAVYVPDLLFFGDSITTRPEWSTSIQGMMKLGVEKFSLVGFSYGGMVGFKLAQLYPHMVESMVMTSAVIEMTESISNASLKNVGFTNWPDFLLPKTVSGVKVLLSIGTQKLPWLPEFFYKDFHETMFGNRKKKVELLEALVVSDKDATIKTPNYSQRIYILCGDDDKIFNKTFSDDMKNSDFAVYVPDLLFFGDSITTRPERSTSIQAECLAKGMMKLGVEKFSLVGLSYGGMVGFKLAQMYPHMVESMVMSSTIIEMTESISNASLKNIGFTNWPDFLLPKTVSGVKLLLSIGSHKLPWLPEFFYKDFHEAMFSNRKEKVELLEALVVNDKDATIKVPNYSQRIYILCGDDDKIFNTTFSDYMKE</sequence>
<dbReference type="Gramene" id="PGSC0003DMT400001928">
    <property type="protein sequence ID" value="PGSC0003DMT400001928"/>
    <property type="gene ID" value="PGSC0003DMG400000732"/>
</dbReference>
<dbReference type="AlphaFoldDB" id="M0ZJC5"/>
<dbReference type="PaxDb" id="4113-PGSC0003DMT400001928"/>
<accession>M0ZJC5</accession>
<keyword evidence="3" id="KW-1185">Reference proteome</keyword>
<reference evidence="2" key="2">
    <citation type="submission" date="2015-06" db="UniProtKB">
        <authorList>
            <consortium name="EnsemblPlants"/>
        </authorList>
    </citation>
    <scope>IDENTIFICATION</scope>
    <source>
        <strain evidence="2">DM1-3 516 R44</strain>
    </source>
</reference>
<dbReference type="InParanoid" id="M0ZJC5"/>
<dbReference type="EnsemblPlants" id="PGSC0003DMT400001928">
    <property type="protein sequence ID" value="PGSC0003DMT400001928"/>
    <property type="gene ID" value="PGSC0003DMG400000732"/>
</dbReference>
<dbReference type="eggNOG" id="KOG1454">
    <property type="taxonomic scope" value="Eukaryota"/>
</dbReference>
<dbReference type="Pfam" id="PF00561">
    <property type="entry name" value="Abhydrolase_1"/>
    <property type="match status" value="2"/>
</dbReference>
<dbReference type="InterPro" id="IPR000073">
    <property type="entry name" value="AB_hydrolase_1"/>
</dbReference>